<accession>A0A8T0VG60</accession>
<keyword evidence="5" id="KW-1185">Reference proteome</keyword>
<feature type="compositionally biased region" description="Low complexity" evidence="2">
    <location>
        <begin position="99"/>
        <end position="109"/>
    </location>
</feature>
<dbReference type="InterPro" id="IPR019734">
    <property type="entry name" value="TPR_rpt"/>
</dbReference>
<evidence type="ECO:0000313" key="4">
    <source>
        <dbReference type="EMBL" id="KAG2631753.1"/>
    </source>
</evidence>
<proteinExistence type="predicted"/>
<evidence type="ECO:0008006" key="6">
    <source>
        <dbReference type="Google" id="ProtNLM"/>
    </source>
</evidence>
<dbReference type="PANTHER" id="PTHR48433:SF1">
    <property type="entry name" value="OUTER ENVELOPE PROTEIN 61-LIKE"/>
    <property type="match status" value="1"/>
</dbReference>
<dbReference type="PROSITE" id="PS50005">
    <property type="entry name" value="TPR"/>
    <property type="match status" value="1"/>
</dbReference>
<feature type="repeat" description="TPR" evidence="1">
    <location>
        <begin position="28"/>
        <end position="61"/>
    </location>
</feature>
<keyword evidence="1" id="KW-0802">TPR repeat</keyword>
<feature type="compositionally biased region" description="Polar residues" evidence="2">
    <location>
        <begin position="267"/>
        <end position="286"/>
    </location>
</feature>
<feature type="compositionally biased region" description="Polar residues" evidence="2">
    <location>
        <begin position="110"/>
        <end position="132"/>
    </location>
</feature>
<gene>
    <name evidence="4" type="ORF">PVAP13_2NG045000</name>
</gene>
<dbReference type="InterPro" id="IPR053319">
    <property type="entry name" value="OEP61"/>
</dbReference>
<comment type="caution">
    <text evidence="4">The sequence shown here is derived from an EMBL/GenBank/DDBJ whole genome shotgun (WGS) entry which is preliminary data.</text>
</comment>
<organism evidence="4 5">
    <name type="scientific">Panicum virgatum</name>
    <name type="common">Blackwell switchgrass</name>
    <dbReference type="NCBI Taxonomy" id="38727"/>
    <lineage>
        <taxon>Eukaryota</taxon>
        <taxon>Viridiplantae</taxon>
        <taxon>Streptophyta</taxon>
        <taxon>Embryophyta</taxon>
        <taxon>Tracheophyta</taxon>
        <taxon>Spermatophyta</taxon>
        <taxon>Magnoliopsida</taxon>
        <taxon>Liliopsida</taxon>
        <taxon>Poales</taxon>
        <taxon>Poaceae</taxon>
        <taxon>PACMAD clade</taxon>
        <taxon>Panicoideae</taxon>
        <taxon>Panicodae</taxon>
        <taxon>Paniceae</taxon>
        <taxon>Panicinae</taxon>
        <taxon>Panicum</taxon>
        <taxon>Panicum sect. Hiantes</taxon>
    </lineage>
</organism>
<feature type="region of interest" description="Disordered" evidence="2">
    <location>
        <begin position="94"/>
        <end position="134"/>
    </location>
</feature>
<feature type="transmembrane region" description="Helical" evidence="3">
    <location>
        <begin position="373"/>
        <end position="393"/>
    </location>
</feature>
<evidence type="ECO:0000313" key="5">
    <source>
        <dbReference type="Proteomes" id="UP000823388"/>
    </source>
</evidence>
<reference evidence="4" key="1">
    <citation type="submission" date="2020-05" db="EMBL/GenBank/DDBJ databases">
        <title>WGS assembly of Panicum virgatum.</title>
        <authorList>
            <person name="Lovell J.T."/>
            <person name="Jenkins J."/>
            <person name="Shu S."/>
            <person name="Juenger T.E."/>
            <person name="Schmutz J."/>
        </authorList>
    </citation>
    <scope>NUCLEOTIDE SEQUENCE</scope>
    <source>
        <strain evidence="4">AP13</strain>
    </source>
</reference>
<dbReference type="EMBL" id="CM029040">
    <property type="protein sequence ID" value="KAG2631753.1"/>
    <property type="molecule type" value="Genomic_DNA"/>
</dbReference>
<keyword evidence="3" id="KW-0812">Transmembrane</keyword>
<evidence type="ECO:0000256" key="1">
    <source>
        <dbReference type="PROSITE-ProRule" id="PRU00339"/>
    </source>
</evidence>
<dbReference type="Gene3D" id="1.25.40.10">
    <property type="entry name" value="Tetratricopeptide repeat domain"/>
    <property type="match status" value="1"/>
</dbReference>
<dbReference type="SMART" id="SM00028">
    <property type="entry name" value="TPR"/>
    <property type="match status" value="1"/>
</dbReference>
<dbReference type="PANTHER" id="PTHR48433">
    <property type="entry name" value="OUTER ENVELOPE PROTEIN 61-LIKE"/>
    <property type="match status" value="1"/>
</dbReference>
<dbReference type="Pfam" id="PF00515">
    <property type="entry name" value="TPR_1"/>
    <property type="match status" value="1"/>
</dbReference>
<keyword evidence="3" id="KW-0472">Membrane</keyword>
<evidence type="ECO:0000256" key="2">
    <source>
        <dbReference type="SAM" id="MobiDB-lite"/>
    </source>
</evidence>
<feature type="region of interest" description="Disordered" evidence="2">
    <location>
        <begin position="217"/>
        <end position="286"/>
    </location>
</feature>
<protein>
    <recommendedName>
        <fullName evidence="6">Outer envelope protein 61</fullName>
    </recommendedName>
</protein>
<dbReference type="AlphaFoldDB" id="A0A8T0VG60"/>
<keyword evidence="3" id="KW-1133">Transmembrane helix</keyword>
<dbReference type="Proteomes" id="UP000823388">
    <property type="component" value="Chromosome 2N"/>
</dbReference>
<dbReference type="InterPro" id="IPR011990">
    <property type="entry name" value="TPR-like_helical_dom_sf"/>
</dbReference>
<evidence type="ECO:0000256" key="3">
    <source>
        <dbReference type="SAM" id="Phobius"/>
    </source>
</evidence>
<sequence length="395" mass="43059">MACYLKTGQFDECVSEGSEVLTYDSSNVKAYYRRGQAYRELGKLEAAVSDLSKAHEISPEDETIAEVLRDTEEKLVREGGGVNMRKGVVIEEVVEDDTSSQPSSSQSSPGYTVSQPPESHQAVRPSQNYVSKSDTEGLSELGVEGMSPELVKTATDMIGTMKPEELQKMFEVASSMNGTSSIGPNMGSNMPAVSPDMLKMASDMIGKMSPDDLQNMMNLASQMGGPGGAPRSSENNFQPSSRATTSNSPLGSSSQTILESPDDLSNDQRMGQSSSSLPPSTADMQENMRNSMKDPAMRQMMANMMKNMSPEMMANMSEQFGMKLSKEDAAKAQQAMSSLSPEDLDRMMRWMERAQRGVEVAKKTKNWLLGRRGLILAIVMLILAFILHQLGFIGT</sequence>
<dbReference type="PROSITE" id="PS50293">
    <property type="entry name" value="TPR_REGION"/>
    <property type="match status" value="1"/>
</dbReference>
<feature type="compositionally biased region" description="Polar residues" evidence="2">
    <location>
        <begin position="232"/>
        <end position="258"/>
    </location>
</feature>
<name>A0A8T0VG60_PANVG</name>
<dbReference type="SUPFAM" id="SSF48452">
    <property type="entry name" value="TPR-like"/>
    <property type="match status" value="1"/>
</dbReference>